<keyword evidence="3" id="KW-1185">Reference proteome</keyword>
<proteinExistence type="predicted"/>
<comment type="caution">
    <text evidence="2">The sequence shown here is derived from an EMBL/GenBank/DDBJ whole genome shotgun (WGS) entry which is preliminary data.</text>
</comment>
<dbReference type="EMBL" id="JBBBZM010000017">
    <property type="protein sequence ID" value="KAL0638857.1"/>
    <property type="molecule type" value="Genomic_DNA"/>
</dbReference>
<dbReference type="PANTHER" id="PTHR17630">
    <property type="entry name" value="DIENELACTONE HYDROLASE"/>
    <property type="match status" value="1"/>
</dbReference>
<dbReference type="PANTHER" id="PTHR17630:SF44">
    <property type="entry name" value="PROTEIN AIM2"/>
    <property type="match status" value="1"/>
</dbReference>
<dbReference type="Pfam" id="PF01738">
    <property type="entry name" value="DLH"/>
    <property type="match status" value="1"/>
</dbReference>
<dbReference type="SUPFAM" id="SSF53474">
    <property type="entry name" value="alpha/beta-Hydrolases"/>
    <property type="match status" value="1"/>
</dbReference>
<protein>
    <recommendedName>
        <fullName evidence="1">Dienelactone hydrolase domain-containing protein</fullName>
    </recommendedName>
</protein>
<gene>
    <name evidence="2" type="ORF">Q9L58_002088</name>
</gene>
<evidence type="ECO:0000259" key="1">
    <source>
        <dbReference type="Pfam" id="PF01738"/>
    </source>
</evidence>
<accession>A0ABR3GSF9</accession>
<dbReference type="Proteomes" id="UP001447188">
    <property type="component" value="Unassembled WGS sequence"/>
</dbReference>
<dbReference type="Gene3D" id="3.40.50.1820">
    <property type="entry name" value="alpha/beta hydrolase"/>
    <property type="match status" value="1"/>
</dbReference>
<dbReference type="InterPro" id="IPR029058">
    <property type="entry name" value="AB_hydrolase_fold"/>
</dbReference>
<organism evidence="2 3">
    <name type="scientific">Discina gigas</name>
    <dbReference type="NCBI Taxonomy" id="1032678"/>
    <lineage>
        <taxon>Eukaryota</taxon>
        <taxon>Fungi</taxon>
        <taxon>Dikarya</taxon>
        <taxon>Ascomycota</taxon>
        <taxon>Pezizomycotina</taxon>
        <taxon>Pezizomycetes</taxon>
        <taxon>Pezizales</taxon>
        <taxon>Discinaceae</taxon>
        <taxon>Discina</taxon>
    </lineage>
</organism>
<name>A0ABR3GSF9_9PEZI</name>
<sequence>MASNPPGKCCTRGVAHEGVPKGEIREYAGVDTYFSYPPSKSTEKVIIFLTDILGHFVNSKLTADDFAANGYFVIMPDILDKDQVSLEPSEAFNLGEWLGKTSHQLEFVQAVVDRTLAEVKKDFNPKKIGAVGYCYGGRYVIRLLDGRIDAGYTAHPSLITIEEVAAVKGPLSISAAENDEIFTKELRQKTETKLAETKATYQINLFGGMEHGFAVRGDMKDPKQKFAKEQAFYQATAWFREYLN</sequence>
<dbReference type="InterPro" id="IPR002925">
    <property type="entry name" value="Dienelactn_hydro"/>
</dbReference>
<reference evidence="2 3" key="1">
    <citation type="submission" date="2024-02" db="EMBL/GenBank/DDBJ databases">
        <title>Discinaceae phylogenomics.</title>
        <authorList>
            <person name="Dirks A.C."/>
            <person name="James T.Y."/>
        </authorList>
    </citation>
    <scope>NUCLEOTIDE SEQUENCE [LARGE SCALE GENOMIC DNA]</scope>
    <source>
        <strain evidence="2 3">ACD0624</strain>
    </source>
</reference>
<evidence type="ECO:0000313" key="3">
    <source>
        <dbReference type="Proteomes" id="UP001447188"/>
    </source>
</evidence>
<feature type="domain" description="Dienelactone hydrolase" evidence="1">
    <location>
        <begin position="31"/>
        <end position="243"/>
    </location>
</feature>
<evidence type="ECO:0000313" key="2">
    <source>
        <dbReference type="EMBL" id="KAL0638857.1"/>
    </source>
</evidence>